<dbReference type="Pfam" id="PF17820">
    <property type="entry name" value="PDZ_6"/>
    <property type="match status" value="1"/>
</dbReference>
<dbReference type="InterPro" id="IPR001478">
    <property type="entry name" value="PDZ"/>
</dbReference>
<organism evidence="12">
    <name type="scientific">freshwater metagenome</name>
    <dbReference type="NCBI Taxonomy" id="449393"/>
    <lineage>
        <taxon>unclassified sequences</taxon>
        <taxon>metagenomes</taxon>
        <taxon>ecological metagenomes</taxon>
    </lineage>
</organism>
<evidence type="ECO:0000259" key="11">
    <source>
        <dbReference type="SMART" id="SM00228"/>
    </source>
</evidence>
<dbReference type="InterPro" id="IPR041489">
    <property type="entry name" value="PDZ_6"/>
</dbReference>
<dbReference type="GO" id="GO:0016020">
    <property type="term" value="C:membrane"/>
    <property type="evidence" value="ECO:0007669"/>
    <property type="project" value="UniProtKB-SubCell"/>
</dbReference>
<evidence type="ECO:0000313" key="12">
    <source>
        <dbReference type="EMBL" id="CAB4693989.1"/>
    </source>
</evidence>
<keyword evidence="9 10" id="KW-0472">Membrane</keyword>
<dbReference type="Pfam" id="PF02163">
    <property type="entry name" value="Peptidase_M50"/>
    <property type="match status" value="1"/>
</dbReference>
<evidence type="ECO:0000256" key="6">
    <source>
        <dbReference type="ARBA" id="ARBA00022833"/>
    </source>
</evidence>
<dbReference type="PANTHER" id="PTHR42837">
    <property type="entry name" value="REGULATOR OF SIGMA-E PROTEASE RSEP"/>
    <property type="match status" value="1"/>
</dbReference>
<feature type="transmembrane region" description="Helical" evidence="10">
    <location>
        <begin position="390"/>
        <end position="411"/>
    </location>
</feature>
<dbReference type="SUPFAM" id="SSF50156">
    <property type="entry name" value="PDZ domain-like"/>
    <property type="match status" value="1"/>
</dbReference>
<evidence type="ECO:0000256" key="10">
    <source>
        <dbReference type="SAM" id="Phobius"/>
    </source>
</evidence>
<gene>
    <name evidence="12" type="ORF">UFOPK2602_00183</name>
    <name evidence="13" type="ORF">UFOPK3417_00957</name>
</gene>
<evidence type="ECO:0000256" key="3">
    <source>
        <dbReference type="ARBA" id="ARBA00022670"/>
    </source>
</evidence>
<evidence type="ECO:0000256" key="9">
    <source>
        <dbReference type="ARBA" id="ARBA00023136"/>
    </source>
</evidence>
<feature type="transmembrane region" description="Helical" evidence="10">
    <location>
        <begin position="27"/>
        <end position="57"/>
    </location>
</feature>
<name>A0A6J6P532_9ZZZZ</name>
<evidence type="ECO:0000256" key="7">
    <source>
        <dbReference type="ARBA" id="ARBA00022989"/>
    </source>
</evidence>
<proteinExistence type="predicted"/>
<keyword evidence="7 10" id="KW-1133">Transmembrane helix</keyword>
<dbReference type="AlphaFoldDB" id="A0A6J6P532"/>
<dbReference type="Gene3D" id="2.30.42.10">
    <property type="match status" value="1"/>
</dbReference>
<evidence type="ECO:0000256" key="4">
    <source>
        <dbReference type="ARBA" id="ARBA00022692"/>
    </source>
</evidence>
<dbReference type="InterPro" id="IPR008915">
    <property type="entry name" value="Peptidase_M50"/>
</dbReference>
<dbReference type="GO" id="GO:0006508">
    <property type="term" value="P:proteolysis"/>
    <property type="evidence" value="ECO:0007669"/>
    <property type="project" value="UniProtKB-KW"/>
</dbReference>
<keyword evidence="6" id="KW-0862">Zinc</keyword>
<reference evidence="12" key="1">
    <citation type="submission" date="2020-05" db="EMBL/GenBank/DDBJ databases">
        <authorList>
            <person name="Chiriac C."/>
            <person name="Salcher M."/>
            <person name="Ghai R."/>
            <person name="Kavagutti S V."/>
        </authorList>
    </citation>
    <scope>NUCLEOTIDE SEQUENCE</scope>
</reference>
<feature type="transmembrane region" description="Helical" evidence="10">
    <location>
        <begin position="136"/>
        <end position="160"/>
    </location>
</feature>
<comment type="subcellular location">
    <subcellularLocation>
        <location evidence="2">Membrane</location>
        <topology evidence="2">Multi-pass membrane protein</topology>
    </subcellularLocation>
</comment>
<evidence type="ECO:0000256" key="2">
    <source>
        <dbReference type="ARBA" id="ARBA00004141"/>
    </source>
</evidence>
<evidence type="ECO:0000256" key="1">
    <source>
        <dbReference type="ARBA" id="ARBA00001947"/>
    </source>
</evidence>
<dbReference type="EMBL" id="CAFBLR010000081">
    <property type="protein sequence ID" value="CAB4875118.1"/>
    <property type="molecule type" value="Genomic_DNA"/>
</dbReference>
<evidence type="ECO:0000256" key="8">
    <source>
        <dbReference type="ARBA" id="ARBA00023049"/>
    </source>
</evidence>
<feature type="domain" description="PDZ" evidence="11">
    <location>
        <begin position="149"/>
        <end position="233"/>
    </location>
</feature>
<dbReference type="SMART" id="SM00228">
    <property type="entry name" value="PDZ"/>
    <property type="match status" value="1"/>
</dbReference>
<evidence type="ECO:0000313" key="13">
    <source>
        <dbReference type="EMBL" id="CAB4875118.1"/>
    </source>
</evidence>
<sequence length="417" mass="44538">MTVGTIMAARPDAPERRYTRAQTLTRLALVMAGLTVAGIASWSVLLFILLFIVSIIAHEFGHYIVARRAGMKVTEFFIGFGPRIWSYRRGEVEYGLKAIPLGAYVKTPGMTNLETDLPEADEPRTFRAASSSRRALMIFAGPAMNLLLALVGFCVAFSVFDEPTLISSFPVVEVAALEGDPSSPAIAAGLQSGDVVTSIDGVAVDPNGSYGQVGDIVRSRPNKSVPIVVERNGELLTLTALLGTREGCASQGYLGVRPASQTGTIQRNPVEGVGEGVKFFGTAAADTVTGIVKVFGPSGVGRIFRTVTKSECDDLASRPVSIIGISQIGGQAVKSGAQATIMLISVVNLALGMLNLLPVLPLDGGHLLMTAIERIRRRRNPKYVIDYARAVPYFGVAIIVIVFVMFSALYLDTLRLF</sequence>
<feature type="transmembrane region" description="Helical" evidence="10">
    <location>
        <begin position="341"/>
        <end position="369"/>
    </location>
</feature>
<dbReference type="InterPro" id="IPR036034">
    <property type="entry name" value="PDZ_sf"/>
</dbReference>
<accession>A0A6J6P532</accession>
<dbReference type="PANTHER" id="PTHR42837:SF2">
    <property type="entry name" value="MEMBRANE METALLOPROTEASE ARASP2, CHLOROPLASTIC-RELATED"/>
    <property type="match status" value="1"/>
</dbReference>
<dbReference type="GO" id="GO:0004222">
    <property type="term" value="F:metalloendopeptidase activity"/>
    <property type="evidence" value="ECO:0007669"/>
    <property type="project" value="InterPro"/>
</dbReference>
<keyword evidence="3" id="KW-0645">Protease</keyword>
<protein>
    <submittedName>
        <fullName evidence="12">Unannotated protein</fullName>
    </submittedName>
</protein>
<comment type="cofactor">
    <cofactor evidence="1">
        <name>Zn(2+)</name>
        <dbReference type="ChEBI" id="CHEBI:29105"/>
    </cofactor>
</comment>
<keyword evidence="5" id="KW-0378">Hydrolase</keyword>
<keyword evidence="4 10" id="KW-0812">Transmembrane</keyword>
<dbReference type="CDD" id="cd06163">
    <property type="entry name" value="S2P-M50_PDZ_RseP-like"/>
    <property type="match status" value="1"/>
</dbReference>
<dbReference type="EMBL" id="CAEZXX010000005">
    <property type="protein sequence ID" value="CAB4693989.1"/>
    <property type="molecule type" value="Genomic_DNA"/>
</dbReference>
<keyword evidence="8" id="KW-0482">Metalloprotease</keyword>
<dbReference type="InterPro" id="IPR004387">
    <property type="entry name" value="Pept_M50_Zn"/>
</dbReference>
<evidence type="ECO:0000256" key="5">
    <source>
        <dbReference type="ARBA" id="ARBA00022801"/>
    </source>
</evidence>